<dbReference type="Proteomes" id="UP000199556">
    <property type="component" value="Unassembled WGS sequence"/>
</dbReference>
<keyword evidence="1" id="KW-0732">Signal</keyword>
<dbReference type="AlphaFoldDB" id="A0A1I4PB72"/>
<accession>A0A1I4PB72</accession>
<gene>
    <name evidence="2" type="ORF">SAMN05421721_101140</name>
</gene>
<dbReference type="EMBL" id="FOUO01000001">
    <property type="protein sequence ID" value="SFM25104.1"/>
    <property type="molecule type" value="Genomic_DNA"/>
</dbReference>
<feature type="signal peptide" evidence="1">
    <location>
        <begin position="1"/>
        <end position="25"/>
    </location>
</feature>
<proteinExistence type="predicted"/>
<keyword evidence="3" id="KW-1185">Reference proteome</keyword>
<dbReference type="NCBIfam" id="TIGR02595">
    <property type="entry name" value="PEP_CTERM"/>
    <property type="match status" value="1"/>
</dbReference>
<evidence type="ECO:0000313" key="2">
    <source>
        <dbReference type="EMBL" id="SFM25104.1"/>
    </source>
</evidence>
<reference evidence="2 3" key="1">
    <citation type="submission" date="2016-10" db="EMBL/GenBank/DDBJ databases">
        <authorList>
            <person name="de Groot N.N."/>
        </authorList>
    </citation>
    <scope>NUCLEOTIDE SEQUENCE [LARGE SCALE GENOMIC DNA]</scope>
    <source>
        <strain evidence="2 3">DSM 4180</strain>
    </source>
</reference>
<evidence type="ECO:0000256" key="1">
    <source>
        <dbReference type="SAM" id="SignalP"/>
    </source>
</evidence>
<protein>
    <submittedName>
        <fullName evidence="2">PEP-CTERM protein-sorting domain-containing protein</fullName>
    </submittedName>
</protein>
<organism evidence="2 3">
    <name type="scientific">Ectothiorhodospira mobilis</name>
    <dbReference type="NCBI Taxonomy" id="195064"/>
    <lineage>
        <taxon>Bacteria</taxon>
        <taxon>Pseudomonadati</taxon>
        <taxon>Pseudomonadota</taxon>
        <taxon>Gammaproteobacteria</taxon>
        <taxon>Chromatiales</taxon>
        <taxon>Ectothiorhodospiraceae</taxon>
        <taxon>Ectothiorhodospira</taxon>
    </lineage>
</organism>
<name>A0A1I4PB72_ECTMO</name>
<evidence type="ECO:0000313" key="3">
    <source>
        <dbReference type="Proteomes" id="UP000199556"/>
    </source>
</evidence>
<dbReference type="InterPro" id="IPR013424">
    <property type="entry name" value="Ice-binding_C"/>
</dbReference>
<dbReference type="RefSeq" id="WP_177217541.1">
    <property type="nucleotide sequence ID" value="NZ_FOUO01000001.1"/>
</dbReference>
<feature type="chain" id="PRO_5011470331" evidence="1">
    <location>
        <begin position="26"/>
        <end position="317"/>
    </location>
</feature>
<sequence length="317" mass="32816">MKILTKIGLSGVALGVLAATSVAQAQPFYINIGSDYSGSGTKHAGGTTTGLFDEGNFEYFSTTTVTDANNNGIYDAGDTVVGTGGRDNVPQFGIGDNLSGSNRITSFSPAATLEDLNGPSLNGYGSDHWELTFGWNDLAGVVNSVGGIDYNSGTINFYLSDLNSELTKFPVMRILVEEGGNSAIGQSLNIQGTIDFTGIATSTALGSSTVGDLFNFADPNASFADLWGMDVELVTAAVDQNTEPFWFNGVEQDSNNPDFTEFYETAGGTGIISGEHDGSVVFQVPEPSALALIGGGVLALGLVGGLRRRSPDVAGTA</sequence>